<dbReference type="EMBL" id="AQHW01000011">
    <property type="protein sequence ID" value="KKB58060.1"/>
    <property type="molecule type" value="Genomic_DNA"/>
</dbReference>
<evidence type="ECO:0000313" key="2">
    <source>
        <dbReference type="Proteomes" id="UP000033035"/>
    </source>
</evidence>
<dbReference type="STRING" id="1203610.HMPREF1536_01869"/>
<dbReference type="RefSeq" id="WP_028730000.1">
    <property type="nucleotide sequence ID" value="NZ_KE386765.1"/>
</dbReference>
<comment type="caution">
    <text evidence="1">The sequence shown here is derived from an EMBL/GenBank/DDBJ whole genome shotgun (WGS) entry which is preliminary data.</text>
</comment>
<reference evidence="1 2" key="1">
    <citation type="submission" date="2013-04" db="EMBL/GenBank/DDBJ databases">
        <title>The Genome Sequence of Parabacteroides gordonii DSM 23371.</title>
        <authorList>
            <consortium name="The Broad Institute Genomics Platform"/>
            <person name="Earl A."/>
            <person name="Ward D."/>
            <person name="Feldgarden M."/>
            <person name="Gevers D."/>
            <person name="Martens E."/>
            <person name="Sakamoto M."/>
            <person name="Benno Y."/>
            <person name="Suzuki N."/>
            <person name="Matsunaga N."/>
            <person name="Koshihara K."/>
            <person name="Seki M."/>
            <person name="Komiya H."/>
            <person name="Walker B."/>
            <person name="Young S."/>
            <person name="Zeng Q."/>
            <person name="Gargeya S."/>
            <person name="Fitzgerald M."/>
            <person name="Haas B."/>
            <person name="Abouelleil A."/>
            <person name="Allen A.W."/>
            <person name="Alvarado L."/>
            <person name="Arachchi H.M."/>
            <person name="Berlin A.M."/>
            <person name="Chapman S.B."/>
            <person name="Gainer-Dewar J."/>
            <person name="Goldberg J."/>
            <person name="Griggs A."/>
            <person name="Gujja S."/>
            <person name="Hansen M."/>
            <person name="Howarth C."/>
            <person name="Imamovic A."/>
            <person name="Ireland A."/>
            <person name="Larimer J."/>
            <person name="McCowan C."/>
            <person name="Murphy C."/>
            <person name="Pearson M."/>
            <person name="Poon T.W."/>
            <person name="Priest M."/>
            <person name="Roberts A."/>
            <person name="Saif S."/>
            <person name="Shea T."/>
            <person name="Sisk P."/>
            <person name="Sykes S."/>
            <person name="Wortman J."/>
            <person name="Nusbaum C."/>
            <person name="Birren B."/>
        </authorList>
    </citation>
    <scope>NUCLEOTIDE SEQUENCE [LARGE SCALE GENOMIC DNA]</scope>
    <source>
        <strain evidence="1 2">MS-1</strain>
    </source>
</reference>
<name>A0A0F5JKH7_9BACT</name>
<sequence>MKIFVNVKQLGKRRNAVEDKEVLLDAVPGTVAELIVAIVIRQVEEYNERLEQNDLLKYLTDEEIKDRATTGKVSFEFNYNGLPADTEKAVRNALQSFEDGIFRVFLNEEELESPDQIIDLKEEDKLTFIRLTMLAGRMW</sequence>
<dbReference type="AlphaFoldDB" id="A0A0F5JKH7"/>
<dbReference type="PATRIC" id="fig|1203610.3.peg.1919"/>
<organism evidence="1 2">
    <name type="scientific">Parabacteroides gordonii MS-1 = DSM 23371</name>
    <dbReference type="NCBI Taxonomy" id="1203610"/>
    <lineage>
        <taxon>Bacteria</taxon>
        <taxon>Pseudomonadati</taxon>
        <taxon>Bacteroidota</taxon>
        <taxon>Bacteroidia</taxon>
        <taxon>Bacteroidales</taxon>
        <taxon>Tannerellaceae</taxon>
        <taxon>Parabacteroides</taxon>
    </lineage>
</organism>
<proteinExistence type="predicted"/>
<accession>A0A0F5JKH7</accession>
<dbReference type="Proteomes" id="UP000033035">
    <property type="component" value="Unassembled WGS sequence"/>
</dbReference>
<dbReference type="HOGENOM" id="CLU_149983_0_0_10"/>
<protein>
    <submittedName>
        <fullName evidence="1">Uncharacterized protein</fullName>
    </submittedName>
</protein>
<gene>
    <name evidence="1" type="ORF">HMPREF1536_01869</name>
</gene>
<keyword evidence="2" id="KW-1185">Reference proteome</keyword>
<evidence type="ECO:0000313" key="1">
    <source>
        <dbReference type="EMBL" id="KKB58060.1"/>
    </source>
</evidence>